<sequence>MKLSNTKTKDITFSLILKISNSEILQEIERLKINLIKFRILKCFLKFNFYFKSHKLKSIRQRLRKLQSLLNNKNF</sequence>
<name>A0A5C0F4Y4_NITAL</name>
<dbReference type="AlphaFoldDB" id="A0A5C0F4Y4"/>
<dbReference type="GeneID" id="41826866"/>
<dbReference type="GO" id="GO:0005840">
    <property type="term" value="C:ribosome"/>
    <property type="evidence" value="ECO:0007669"/>
    <property type="project" value="UniProtKB-KW"/>
</dbReference>
<reference evidence="1" key="1">
    <citation type="submission" date="2019-06" db="EMBL/GenBank/DDBJ databases">
        <authorList>
            <person name="Grosvenor D.A."/>
            <person name="Keepers K.G."/>
            <person name="Pogoda C.S."/>
            <person name="Kane N.C."/>
            <person name="Kociolek J.P."/>
        </authorList>
    </citation>
    <scope>NUCLEOTIDE SEQUENCE</scope>
</reference>
<keyword evidence="1" id="KW-0934">Plastid</keyword>
<accession>A0A5C0F4Y4</accession>
<dbReference type="EMBL" id="MN065498">
    <property type="protein sequence ID" value="QEI59620.1"/>
    <property type="molecule type" value="Genomic_DNA"/>
</dbReference>
<evidence type="ECO:0000313" key="1">
    <source>
        <dbReference type="EMBL" id="QEI59620.1"/>
    </source>
</evidence>
<protein>
    <submittedName>
        <fullName evidence="1">Ribosomal protein L29</fullName>
    </submittedName>
</protein>
<gene>
    <name evidence="1" type="primary">rpl29</name>
</gene>
<dbReference type="RefSeq" id="YP_009695309.1">
    <property type="nucleotide sequence ID" value="NC_044785.1"/>
</dbReference>
<dbReference type="SMR" id="A0A5C0F4Y4"/>
<proteinExistence type="predicted"/>
<geneLocation type="plastid" evidence="1"/>
<organism evidence="1">
    <name type="scientific">Nitzschia alba</name>
    <name type="common">Marine diatom</name>
    <dbReference type="NCBI Taxonomy" id="2858"/>
    <lineage>
        <taxon>Eukaryota</taxon>
        <taxon>Sar</taxon>
        <taxon>Stramenopiles</taxon>
        <taxon>Ochrophyta</taxon>
        <taxon>Bacillariophyta</taxon>
        <taxon>Bacillariophyceae</taxon>
        <taxon>Bacillariophycidae</taxon>
        <taxon>Bacillariales</taxon>
        <taxon>Bacillariaceae</taxon>
        <taxon>Nitzschia</taxon>
    </lineage>
</organism>
<keyword evidence="1" id="KW-0689">Ribosomal protein</keyword>
<keyword evidence="1" id="KW-0687">Ribonucleoprotein</keyword>